<dbReference type="SUPFAM" id="SSF53649">
    <property type="entry name" value="Alkaline phosphatase-like"/>
    <property type="match status" value="1"/>
</dbReference>
<accession>A0A2A4G6L8</accession>
<dbReference type="InterPro" id="IPR017850">
    <property type="entry name" value="Alkaline_phosphatase_core_sf"/>
</dbReference>
<reference evidence="5 6" key="1">
    <citation type="submission" date="2017-04" db="EMBL/GenBank/DDBJ databases">
        <title>A new member of the family Flavobacteriaceae isolated from ascidians.</title>
        <authorList>
            <person name="Chen L."/>
        </authorList>
    </citation>
    <scope>NUCLEOTIDE SEQUENCE [LARGE SCALE GENOMIC DNA]</scope>
    <source>
        <strain evidence="5 6">HQA918</strain>
    </source>
</reference>
<dbReference type="Proteomes" id="UP000219559">
    <property type="component" value="Unassembled WGS sequence"/>
</dbReference>
<name>A0A2A4G6L8_9FLAO</name>
<evidence type="ECO:0000313" key="6">
    <source>
        <dbReference type="Proteomes" id="UP000219559"/>
    </source>
</evidence>
<dbReference type="PANTHER" id="PTHR43751">
    <property type="entry name" value="SULFATASE"/>
    <property type="match status" value="1"/>
</dbReference>
<evidence type="ECO:0000256" key="1">
    <source>
        <dbReference type="ARBA" id="ARBA00008779"/>
    </source>
</evidence>
<dbReference type="EMBL" id="NBWU01000004">
    <property type="protein sequence ID" value="PCE64081.1"/>
    <property type="molecule type" value="Genomic_DNA"/>
</dbReference>
<dbReference type="PROSITE" id="PS00149">
    <property type="entry name" value="SULFATASE_2"/>
    <property type="match status" value="1"/>
</dbReference>
<feature type="domain" description="Sulfatase N-terminal" evidence="4">
    <location>
        <begin position="29"/>
        <end position="398"/>
    </location>
</feature>
<evidence type="ECO:0000259" key="4">
    <source>
        <dbReference type="Pfam" id="PF00884"/>
    </source>
</evidence>
<sequence length="521" mass="57679">MPVRFHLSLLYLVLGSLFAEAQTVPSEKPNIIVIYLDDLGYGDVGAYGATEIKTPNFDALAQGGIRFTNGYASSATCTPSRYALLTGEYPWRNQNARILKGSAPLIIDTTQATLPKMLKTKGYHTGIVGKWHLGLGQGPVDWNQKVGPGPNEVGFDYAYIMAATQDRVPTVYLENGYVQGLDPGDPLYVDNFKNFEGQPTGKDNPELLTMKWHHGHNQSIINGIGRIGYSKGGKSAHWKDVDMADHFLEKAQTYVRTHKDRPFFLYYALQQPHVPRTPHPRFVGSSGMGPRGDVIVEADWCVGQFMDTLKEVGLLENTLIIFSSDNGPVLNDGYYDQAVEMLGAHAPAGPLRGGKYSLFEAGARVPFITYWKGKIQPGVSEELVCQLDLLNSLAHLVGGETSDTDSANMSHAFLNANGQGRASLVVEAQKRTALRQGDWVMIPPYDGWALNKNVNIETGVSTEFQLYNLKTDLGQQTNLAKEHPEKLQELISEFVKIRGAVYHNNRKISQKEDRYVSEKTK</sequence>
<dbReference type="PANTHER" id="PTHR43751:SF7">
    <property type="entry name" value="ARYLSULPHATASE A"/>
    <property type="match status" value="1"/>
</dbReference>
<dbReference type="Gene3D" id="3.40.720.10">
    <property type="entry name" value="Alkaline Phosphatase, subunit A"/>
    <property type="match status" value="1"/>
</dbReference>
<gene>
    <name evidence="5" type="ORF">B7P33_12670</name>
</gene>
<dbReference type="AlphaFoldDB" id="A0A2A4G6L8"/>
<dbReference type="OrthoDB" id="9765065at2"/>
<dbReference type="CDD" id="cd16143">
    <property type="entry name" value="ARS_like"/>
    <property type="match status" value="1"/>
</dbReference>
<dbReference type="PROSITE" id="PS00523">
    <property type="entry name" value="SULFATASE_1"/>
    <property type="match status" value="1"/>
</dbReference>
<dbReference type="GO" id="GO:0016787">
    <property type="term" value="F:hydrolase activity"/>
    <property type="evidence" value="ECO:0007669"/>
    <property type="project" value="UniProtKB-KW"/>
</dbReference>
<dbReference type="InterPro" id="IPR000917">
    <property type="entry name" value="Sulfatase_N"/>
</dbReference>
<dbReference type="RefSeq" id="WP_097442818.1">
    <property type="nucleotide sequence ID" value="NZ_NBWU01000004.1"/>
</dbReference>
<proteinExistence type="inferred from homology"/>
<dbReference type="InterPro" id="IPR052701">
    <property type="entry name" value="GAG_Ulvan_Degrading_Sulfatases"/>
</dbReference>
<keyword evidence="6" id="KW-1185">Reference proteome</keyword>
<evidence type="ECO:0000256" key="2">
    <source>
        <dbReference type="ARBA" id="ARBA00022801"/>
    </source>
</evidence>
<feature type="signal peptide" evidence="3">
    <location>
        <begin position="1"/>
        <end position="21"/>
    </location>
</feature>
<protein>
    <submittedName>
        <fullName evidence="5">Arylsulfatase</fullName>
    </submittedName>
</protein>
<feature type="chain" id="PRO_5012291434" evidence="3">
    <location>
        <begin position="22"/>
        <end position="521"/>
    </location>
</feature>
<keyword evidence="2" id="KW-0378">Hydrolase</keyword>
<evidence type="ECO:0000256" key="3">
    <source>
        <dbReference type="SAM" id="SignalP"/>
    </source>
</evidence>
<dbReference type="Pfam" id="PF00884">
    <property type="entry name" value="Sulfatase"/>
    <property type="match status" value="1"/>
</dbReference>
<dbReference type="InterPro" id="IPR024607">
    <property type="entry name" value="Sulfatase_CS"/>
</dbReference>
<dbReference type="Gene3D" id="3.30.1120.10">
    <property type="match status" value="1"/>
</dbReference>
<comment type="similarity">
    <text evidence="1">Belongs to the sulfatase family.</text>
</comment>
<organism evidence="5 6">
    <name type="scientific">Sediminicola luteus</name>
    <dbReference type="NCBI Taxonomy" id="319238"/>
    <lineage>
        <taxon>Bacteria</taxon>
        <taxon>Pseudomonadati</taxon>
        <taxon>Bacteroidota</taxon>
        <taxon>Flavobacteriia</taxon>
        <taxon>Flavobacteriales</taxon>
        <taxon>Flavobacteriaceae</taxon>
        <taxon>Sediminicola</taxon>
    </lineage>
</organism>
<comment type="caution">
    <text evidence="5">The sequence shown here is derived from an EMBL/GenBank/DDBJ whole genome shotgun (WGS) entry which is preliminary data.</text>
</comment>
<keyword evidence="3" id="KW-0732">Signal</keyword>
<evidence type="ECO:0000313" key="5">
    <source>
        <dbReference type="EMBL" id="PCE64081.1"/>
    </source>
</evidence>